<reference evidence="3" key="1">
    <citation type="submission" date="2019-09" db="EMBL/GenBank/DDBJ databases">
        <authorList>
            <person name="Jung D.-H."/>
        </authorList>
    </citation>
    <scope>NUCLEOTIDE SEQUENCE [LARGE SCALE GENOMIC DNA]</scope>
    <source>
        <strain evidence="3">JA-25</strain>
    </source>
</reference>
<keyword evidence="3" id="KW-1185">Reference proteome</keyword>
<organism evidence="2 3">
    <name type="scientific">Fibrivirga algicola</name>
    <dbReference type="NCBI Taxonomy" id="2950420"/>
    <lineage>
        <taxon>Bacteria</taxon>
        <taxon>Pseudomonadati</taxon>
        <taxon>Bacteroidota</taxon>
        <taxon>Cytophagia</taxon>
        <taxon>Cytophagales</taxon>
        <taxon>Spirosomataceae</taxon>
        <taxon>Fibrivirga</taxon>
    </lineage>
</organism>
<accession>A0ABX0QMX1</accession>
<evidence type="ECO:0000313" key="2">
    <source>
        <dbReference type="EMBL" id="NID13471.1"/>
    </source>
</evidence>
<keyword evidence="1" id="KW-0812">Transmembrane</keyword>
<protein>
    <recommendedName>
        <fullName evidence="4">Cytochrome C oxidase subunit I</fullName>
    </recommendedName>
</protein>
<keyword evidence="1" id="KW-0472">Membrane</keyword>
<feature type="transmembrane region" description="Helical" evidence="1">
    <location>
        <begin position="12"/>
        <end position="34"/>
    </location>
</feature>
<feature type="transmembrane region" description="Helical" evidence="1">
    <location>
        <begin position="98"/>
        <end position="118"/>
    </location>
</feature>
<dbReference type="Proteomes" id="UP000606008">
    <property type="component" value="Unassembled WGS sequence"/>
</dbReference>
<evidence type="ECO:0000256" key="1">
    <source>
        <dbReference type="SAM" id="Phobius"/>
    </source>
</evidence>
<evidence type="ECO:0008006" key="4">
    <source>
        <dbReference type="Google" id="ProtNLM"/>
    </source>
</evidence>
<evidence type="ECO:0000313" key="3">
    <source>
        <dbReference type="Proteomes" id="UP000606008"/>
    </source>
</evidence>
<name>A0ABX0QMX1_9BACT</name>
<feature type="transmembrane region" description="Helical" evidence="1">
    <location>
        <begin position="124"/>
        <end position="142"/>
    </location>
</feature>
<keyword evidence="1" id="KW-1133">Transmembrane helix</keyword>
<reference evidence="3" key="2">
    <citation type="submission" date="2023-07" db="EMBL/GenBank/DDBJ databases">
        <authorList>
            <person name="Jung D.-H."/>
        </authorList>
    </citation>
    <scope>NUCLEOTIDE SEQUENCE [LARGE SCALE GENOMIC DNA]</scope>
    <source>
        <strain evidence="3">JA-25</strain>
    </source>
</reference>
<sequence length="151" mass="16744">MTYKTNPNSTVLLYLLGFLGLGAIGGGGLFILSPSGKLFGMPLSMLDTSPFPDFLIPGIILFVVLGLIPCGLVVALLKKPVSKLAERINFFSDMHWTWTGTVYVAFALIIWLQAEMMFLQAVGWLHTLYMVWAIAILFFALLPDVRGLYRK</sequence>
<gene>
    <name evidence="2" type="ORF">F7231_25110</name>
</gene>
<comment type="caution">
    <text evidence="2">The sequence shown here is derived from an EMBL/GenBank/DDBJ whole genome shotgun (WGS) entry which is preliminary data.</text>
</comment>
<dbReference type="RefSeq" id="WP_166693994.1">
    <property type="nucleotide sequence ID" value="NZ_WAEL01000012.1"/>
</dbReference>
<proteinExistence type="predicted"/>
<feature type="transmembrane region" description="Helical" evidence="1">
    <location>
        <begin position="54"/>
        <end position="77"/>
    </location>
</feature>
<dbReference type="EMBL" id="WAEL01000012">
    <property type="protein sequence ID" value="NID13471.1"/>
    <property type="molecule type" value="Genomic_DNA"/>
</dbReference>